<evidence type="ECO:0000313" key="7">
    <source>
        <dbReference type="EMBL" id="CAH0104524.1"/>
    </source>
</evidence>
<evidence type="ECO:0000256" key="3">
    <source>
        <dbReference type="ARBA" id="ARBA00022753"/>
    </source>
</evidence>
<comment type="function">
    <text evidence="5">Component of the commander complex that is essential for endosomal recycling of transmembrane cargos; the commander complex is composed of the CCC subcomplex and the retriever subcomplex. Component of the retriever complex, which is a heterotrimeric complex related to retromer cargo-selective complex (CSC) and essential for retromer-independent retrieval and recycling of numerous cargos such as integrin alpha-5/beta-1 (ITGA5:ITGB1). The recruitment of the retriever complex to the endosomal membrane involves CCC and WASH complexes. In the endosomes, drives the retriever and recycling of NxxY-motif-containing cargo proteins by coupling to SNX17, a cargo essential for the homeostatic maintenance of numerous cell surface proteins associated with processes that include cell migration, cell adhesion, nutrient supply and cell signaling.</text>
</comment>
<dbReference type="GO" id="GO:0005768">
    <property type="term" value="C:endosome"/>
    <property type="evidence" value="ECO:0007669"/>
    <property type="project" value="UniProtKB-SubCell"/>
</dbReference>
<dbReference type="AlphaFoldDB" id="A0A8J2WMJ1"/>
<organism evidence="7 8">
    <name type="scientific">Daphnia galeata</name>
    <dbReference type="NCBI Taxonomy" id="27404"/>
    <lineage>
        <taxon>Eukaryota</taxon>
        <taxon>Metazoa</taxon>
        <taxon>Ecdysozoa</taxon>
        <taxon>Arthropoda</taxon>
        <taxon>Crustacea</taxon>
        <taxon>Branchiopoda</taxon>
        <taxon>Diplostraca</taxon>
        <taxon>Cladocera</taxon>
        <taxon>Anomopoda</taxon>
        <taxon>Daphniidae</taxon>
        <taxon>Daphnia</taxon>
    </lineage>
</organism>
<evidence type="ECO:0000256" key="1">
    <source>
        <dbReference type="ARBA" id="ARBA00004177"/>
    </source>
</evidence>
<dbReference type="FunFam" id="2.60.40.640:FF:000024">
    <property type="entry name" value="Down syndrome critical region protein 3"/>
    <property type="match status" value="1"/>
</dbReference>
<comment type="caution">
    <text evidence="7">The sequence shown here is derived from an EMBL/GenBank/DDBJ whole genome shotgun (WGS) entry which is preliminary data.</text>
</comment>
<protein>
    <recommendedName>
        <fullName evidence="4">Vacuolar protein sorting-associated protein 26C</fullName>
    </recommendedName>
</protein>
<keyword evidence="3" id="KW-0967">Endosome</keyword>
<dbReference type="OrthoDB" id="10263384at2759"/>
<gene>
    <name evidence="7" type="ORF">DGAL_LOCUS7431</name>
</gene>
<dbReference type="SUPFAM" id="SSF81296">
    <property type="entry name" value="E set domains"/>
    <property type="match status" value="1"/>
</dbReference>
<reference evidence="7" key="1">
    <citation type="submission" date="2021-11" db="EMBL/GenBank/DDBJ databases">
        <authorList>
            <person name="Schell T."/>
        </authorList>
    </citation>
    <scope>NUCLEOTIDE SEQUENCE</scope>
    <source>
        <strain evidence="7">M5</strain>
    </source>
</reference>
<evidence type="ECO:0000256" key="4">
    <source>
        <dbReference type="ARBA" id="ARBA00067597"/>
    </source>
</evidence>
<evidence type="ECO:0000256" key="5">
    <source>
        <dbReference type="ARBA" id="ARBA00093280"/>
    </source>
</evidence>
<comment type="subunit">
    <text evidence="6">Component of the commander complex that is essential for endosomal recycling of transmembrane cargos; the commander complex is composed of the CCC subcomplex and the retriever subcomplex. Component of the heterotrimeric retriever complex consisting of VPS26C, VPS29 and VPS35L; within the complex interacts with VPS35L. Interacts with SNX17 (via C-terminus); the interaction is direct and associates SNX17 with the retriever complex. Interacts with SNX31; the interaction is direct.</text>
</comment>
<dbReference type="Gene3D" id="2.60.40.640">
    <property type="match status" value="2"/>
</dbReference>
<evidence type="ECO:0000313" key="8">
    <source>
        <dbReference type="Proteomes" id="UP000789390"/>
    </source>
</evidence>
<dbReference type="Proteomes" id="UP000789390">
    <property type="component" value="Unassembled WGS sequence"/>
</dbReference>
<comment type="similarity">
    <text evidence="2">Belongs to the VPS26 family.</text>
</comment>
<dbReference type="FunFam" id="2.60.40.640:FF:000009">
    <property type="entry name" value="Down syndrome critical region protein 3"/>
    <property type="match status" value="1"/>
</dbReference>
<keyword evidence="8" id="KW-1185">Reference proteome</keyword>
<sequence>MSVSLDIRLKKPSKIYREGESVSGIVVISCSSETRHEGVNLTVEGVVNLELSSKCIGQYEAFYNSVKPVQLMLNTFPLCKGSGKFPYGTTEIPFVFNLQGGQTRVLHETYHGVFINIQYFIKVDMKRGLLAKDLDKSCEFIVESSVKSAEKAILKPIDFVIVPESVHKLKSKYNVPNFKITGKLDSLVCSISNPFTGEITIESCEEKIKSIEVQLVRVETCGCADGYSKDATEIQNIQIGDGDVVRKIPIPIYMIFPRLFTCPTLSTANFKLEFEVNISVVFEDNHLVSENFPIYITRF</sequence>
<evidence type="ECO:0000256" key="2">
    <source>
        <dbReference type="ARBA" id="ARBA00009100"/>
    </source>
</evidence>
<comment type="subcellular location">
    <subcellularLocation>
        <location evidence="1">Endosome</location>
    </subcellularLocation>
</comment>
<name>A0A8J2WMJ1_9CRUS</name>
<dbReference type="InterPro" id="IPR028934">
    <property type="entry name" value="Vps26-related"/>
</dbReference>
<proteinExistence type="inferred from homology"/>
<dbReference type="EMBL" id="CAKKLH010000146">
    <property type="protein sequence ID" value="CAH0104524.1"/>
    <property type="molecule type" value="Genomic_DNA"/>
</dbReference>
<evidence type="ECO:0000256" key="6">
    <source>
        <dbReference type="ARBA" id="ARBA00093474"/>
    </source>
</evidence>
<dbReference type="Pfam" id="PF03643">
    <property type="entry name" value="Vps26"/>
    <property type="match status" value="1"/>
</dbReference>
<dbReference type="PANTHER" id="PTHR12233">
    <property type="entry name" value="VACUOLAR PROTEIN SORTING 26 RELATED"/>
    <property type="match status" value="1"/>
</dbReference>
<dbReference type="GO" id="GO:0006886">
    <property type="term" value="P:intracellular protein transport"/>
    <property type="evidence" value="ECO:0007669"/>
    <property type="project" value="InterPro"/>
</dbReference>
<accession>A0A8J2WMJ1</accession>
<dbReference type="InterPro" id="IPR014752">
    <property type="entry name" value="Arrestin-like_C"/>
</dbReference>
<dbReference type="InterPro" id="IPR014756">
    <property type="entry name" value="Ig_E-set"/>
</dbReference>